<dbReference type="GO" id="GO:0008237">
    <property type="term" value="F:metallopeptidase activity"/>
    <property type="evidence" value="ECO:0007669"/>
    <property type="project" value="UniProtKB-KW"/>
</dbReference>
<keyword evidence="1" id="KW-0732">Signal</keyword>
<feature type="chain" id="PRO_5025394848" evidence="1">
    <location>
        <begin position="19"/>
        <end position="334"/>
    </location>
</feature>
<dbReference type="EMBL" id="GIFC01016325">
    <property type="protein sequence ID" value="MXU98408.1"/>
    <property type="molecule type" value="Transcribed_RNA"/>
</dbReference>
<dbReference type="Gene3D" id="3.40.390.10">
    <property type="entry name" value="Collagenase (Catalytic Domain)"/>
    <property type="match status" value="1"/>
</dbReference>
<feature type="signal peptide" evidence="1">
    <location>
        <begin position="1"/>
        <end position="18"/>
    </location>
</feature>
<dbReference type="SUPFAM" id="SSF55486">
    <property type="entry name" value="Metalloproteases ('zincins'), catalytic domain"/>
    <property type="match status" value="1"/>
</dbReference>
<proteinExistence type="predicted"/>
<reference evidence="2" key="1">
    <citation type="submission" date="2019-12" db="EMBL/GenBank/DDBJ databases">
        <title>An insight into the sialome of adult female Ixodes ricinus ticks feeding for 6 days.</title>
        <authorList>
            <person name="Perner J."/>
            <person name="Ribeiro J.M.C."/>
        </authorList>
    </citation>
    <scope>NUCLEOTIDE SEQUENCE</scope>
    <source>
        <strain evidence="2">Semi-engorged</strain>
        <tissue evidence="2">Salivary glands</tissue>
    </source>
</reference>
<dbReference type="GO" id="GO:0006508">
    <property type="term" value="P:proteolysis"/>
    <property type="evidence" value="ECO:0007669"/>
    <property type="project" value="UniProtKB-KW"/>
</dbReference>
<sequence length="334" mass="37290">MFAFTVLLILSLTGVHMATNKRDIRQETEVRLGVTMILDLHYMTHLRHSSHMTRYLKTFLNAVQLRFSDMTDPKIKLILTDVILINAAEQEKLYDKYYVLMNTIYGSWTRSNSEYKFPQNAGIILIMTGFDLWNADPLTGDMTNSGEVNGACTQNKKNIALSEDDGLTFSGVGSAAQAIARLLGASFDIDRPSGECSRDKGYLLSSNYTGVSARYNLSDCGKNEIKQAIYASDEKRKNCFFGEPTIQSSVSQVKESQELPIDFYNYTNPCNLVYGSPSCKRAWKKVDGCKLECCLKEGGNKTVNKHDGAPCKDGICSNGECIPDPRIIKNLKEN</sequence>
<evidence type="ECO:0000313" key="2">
    <source>
        <dbReference type="EMBL" id="MXU98408.1"/>
    </source>
</evidence>
<keyword evidence="2" id="KW-0482">Metalloprotease</keyword>
<evidence type="ECO:0000256" key="1">
    <source>
        <dbReference type="SAM" id="SignalP"/>
    </source>
</evidence>
<dbReference type="InterPro" id="IPR024079">
    <property type="entry name" value="MetalloPept_cat_dom_sf"/>
</dbReference>
<protein>
    <submittedName>
        <fullName evidence="2">Putative secreted metalloprotease</fullName>
    </submittedName>
</protein>
<keyword evidence="2" id="KW-0378">Hydrolase</keyword>
<dbReference type="AlphaFoldDB" id="A0A6B0VAZ8"/>
<accession>A0A6B0VAZ8</accession>
<organism evidence="2">
    <name type="scientific">Ixodes ricinus</name>
    <name type="common">Common tick</name>
    <name type="synonym">Acarus ricinus</name>
    <dbReference type="NCBI Taxonomy" id="34613"/>
    <lineage>
        <taxon>Eukaryota</taxon>
        <taxon>Metazoa</taxon>
        <taxon>Ecdysozoa</taxon>
        <taxon>Arthropoda</taxon>
        <taxon>Chelicerata</taxon>
        <taxon>Arachnida</taxon>
        <taxon>Acari</taxon>
        <taxon>Parasitiformes</taxon>
        <taxon>Ixodida</taxon>
        <taxon>Ixodoidea</taxon>
        <taxon>Ixodidae</taxon>
        <taxon>Ixodinae</taxon>
        <taxon>Ixodes</taxon>
    </lineage>
</organism>
<keyword evidence="2" id="KW-0645">Protease</keyword>
<name>A0A6B0VAZ8_IXORI</name>